<accession>A0A2Z4Y880</accession>
<gene>
    <name evidence="2" type="ORF">BRCON_2712</name>
</gene>
<reference evidence="2 3" key="1">
    <citation type="submission" date="2018-05" db="EMBL/GenBank/DDBJ databases">
        <title>A metagenomic window into the 2 km-deep terrestrial subsurface aquifer revealed taxonomically and functionally diverse microbial community comprising novel uncultured bacterial lineages.</title>
        <authorList>
            <person name="Kadnikov V.V."/>
            <person name="Mardanov A.V."/>
            <person name="Beletsky A.V."/>
            <person name="Banks D."/>
            <person name="Pimenov N.V."/>
            <person name="Frank Y.A."/>
            <person name="Karnachuk O.V."/>
            <person name="Ravin N.V."/>
        </authorList>
    </citation>
    <scope>NUCLEOTIDE SEQUENCE [LARGE SCALE GENOMIC DNA]</scope>
    <source>
        <strain evidence="2">BY</strain>
    </source>
</reference>
<keyword evidence="1" id="KW-0812">Transmembrane</keyword>
<organism evidence="2 3">
    <name type="scientific">Sumerlaea chitinivorans</name>
    <dbReference type="NCBI Taxonomy" id="2250252"/>
    <lineage>
        <taxon>Bacteria</taxon>
        <taxon>Candidatus Sumerlaeota</taxon>
        <taxon>Candidatus Sumerlaeia</taxon>
        <taxon>Candidatus Sumerlaeales</taxon>
        <taxon>Candidatus Sumerlaeaceae</taxon>
        <taxon>Candidatus Sumerlaea</taxon>
    </lineage>
</organism>
<evidence type="ECO:0000256" key="1">
    <source>
        <dbReference type="SAM" id="Phobius"/>
    </source>
</evidence>
<feature type="transmembrane region" description="Helical" evidence="1">
    <location>
        <begin position="16"/>
        <end position="33"/>
    </location>
</feature>
<evidence type="ECO:0000313" key="3">
    <source>
        <dbReference type="Proteomes" id="UP000262583"/>
    </source>
</evidence>
<keyword evidence="1" id="KW-0472">Membrane</keyword>
<protein>
    <submittedName>
        <fullName evidence="2">Uncharacterized protein</fullName>
    </submittedName>
</protein>
<dbReference type="Proteomes" id="UP000262583">
    <property type="component" value="Chromosome"/>
</dbReference>
<keyword evidence="1" id="KW-1133">Transmembrane helix</keyword>
<proteinExistence type="predicted"/>
<dbReference type="KEGG" id="schv:BRCON_2712"/>
<dbReference type="EMBL" id="CP030759">
    <property type="protein sequence ID" value="AXA37454.1"/>
    <property type="molecule type" value="Genomic_DNA"/>
</dbReference>
<sequence length="39" mass="4362">MSLACSTAARKSKLTVGHWIGISLGLFLGVFLFRRLRVR</sequence>
<dbReference type="AlphaFoldDB" id="A0A2Z4Y880"/>
<name>A0A2Z4Y880_SUMC1</name>
<evidence type="ECO:0000313" key="2">
    <source>
        <dbReference type="EMBL" id="AXA37454.1"/>
    </source>
</evidence>